<gene>
    <name evidence="2" type="ORF">TCIL3000_4_2880</name>
</gene>
<accession>G0ULE0</accession>
<dbReference type="EMBL" id="HE575317">
    <property type="protein sequence ID" value="CCC90195.1"/>
    <property type="molecule type" value="Genomic_DNA"/>
</dbReference>
<name>G0ULE0_TRYCI</name>
<reference evidence="2" key="1">
    <citation type="journal article" date="2012" name="Proc. Natl. Acad. Sci. U.S.A.">
        <title>Antigenic diversity is generated by distinct evolutionary mechanisms in African trypanosome species.</title>
        <authorList>
            <person name="Jackson A.P."/>
            <person name="Berry A."/>
            <person name="Aslett M."/>
            <person name="Allison H.C."/>
            <person name="Burton P."/>
            <person name="Vavrova-Anderson J."/>
            <person name="Brown R."/>
            <person name="Browne H."/>
            <person name="Corton N."/>
            <person name="Hauser H."/>
            <person name="Gamble J."/>
            <person name="Gilderthorp R."/>
            <person name="Marcello L."/>
            <person name="McQuillan J."/>
            <person name="Otto T.D."/>
            <person name="Quail M.A."/>
            <person name="Sanders M.J."/>
            <person name="van Tonder A."/>
            <person name="Ginger M.L."/>
            <person name="Field M.C."/>
            <person name="Barry J.D."/>
            <person name="Hertz-Fowler C."/>
            <person name="Berriman M."/>
        </authorList>
    </citation>
    <scope>NUCLEOTIDE SEQUENCE</scope>
    <source>
        <strain evidence="2">IL3000</strain>
    </source>
</reference>
<evidence type="ECO:0000313" key="2">
    <source>
        <dbReference type="EMBL" id="CCC90195.1"/>
    </source>
</evidence>
<evidence type="ECO:0000256" key="1">
    <source>
        <dbReference type="SAM" id="MobiDB-lite"/>
    </source>
</evidence>
<dbReference type="AlphaFoldDB" id="G0ULE0"/>
<protein>
    <submittedName>
        <fullName evidence="2">Uncharacterized protein</fullName>
    </submittedName>
</protein>
<sequence length="111" mass="12321">MGSRCELAGIHSGQRPKEEWKGGRLPLWNPVPRQSGRSTVAFGVGVAYNVRVCVCSSFSFPSRLSVPHAQAHPRSSCYRCCRHVRDICYQLVSRGSSLWWGGACKVSQQRA</sequence>
<organism evidence="2">
    <name type="scientific">Trypanosoma congolense (strain IL3000)</name>
    <dbReference type="NCBI Taxonomy" id="1068625"/>
    <lineage>
        <taxon>Eukaryota</taxon>
        <taxon>Discoba</taxon>
        <taxon>Euglenozoa</taxon>
        <taxon>Kinetoplastea</taxon>
        <taxon>Metakinetoplastina</taxon>
        <taxon>Trypanosomatida</taxon>
        <taxon>Trypanosomatidae</taxon>
        <taxon>Trypanosoma</taxon>
        <taxon>Nannomonas</taxon>
    </lineage>
</organism>
<feature type="region of interest" description="Disordered" evidence="1">
    <location>
        <begin position="1"/>
        <end position="21"/>
    </location>
</feature>
<proteinExistence type="predicted"/>